<organism evidence="1">
    <name type="scientific">Vibrio phage Vc1</name>
    <dbReference type="NCBI Taxonomy" id="1480731"/>
    <lineage>
        <taxon>Viruses</taxon>
        <taxon>Duplodnaviria</taxon>
        <taxon>Heunggongvirae</taxon>
        <taxon>Uroviricota</taxon>
        <taxon>Caudoviricetes</taxon>
        <taxon>Drexlerviridae</taxon>
        <taxon>Jhansiroadvirus</taxon>
        <taxon>Jhansiroadvirus gwaliVC1</taxon>
    </lineage>
</organism>
<accession>A0A6M5CAV9</accession>
<name>A0A6M5CAV9_9CAUD</name>
<reference evidence="1" key="1">
    <citation type="submission" date="2020-04" db="EMBL/GenBank/DDBJ databases">
        <authorList>
            <person name="Kumar P."/>
            <person name="Meghvansi M.K."/>
            <person name="Kamboj D.V."/>
        </authorList>
    </citation>
    <scope>NUCLEOTIDE SEQUENCE [LARGE SCALE GENOMIC DNA]</scope>
</reference>
<protein>
    <submittedName>
        <fullName evidence="1">Uncharacterized protein</fullName>
    </submittedName>
</protein>
<proteinExistence type="predicted"/>
<dbReference type="EMBL" id="MT360682">
    <property type="protein sequence ID" value="QJT70643.1"/>
    <property type="molecule type" value="Genomic_DNA"/>
</dbReference>
<gene>
    <name evidence="1" type="ORF">2019VC1_38</name>
</gene>
<evidence type="ECO:0000313" key="1">
    <source>
        <dbReference type="EMBL" id="QJT70643.1"/>
    </source>
</evidence>
<sequence>MNMICKASCSDWFTAGRVYPAAMENPTFMISAITGDDMVSDLTVTDLTGLFQLTDIKRCLSLFAALHLSFPAYSG</sequence>